<evidence type="ECO:0000313" key="2">
    <source>
        <dbReference type="Proteomes" id="UP000054683"/>
    </source>
</evidence>
<dbReference type="EMBL" id="FCOK02000021">
    <property type="protein sequence ID" value="SAL36260.1"/>
    <property type="molecule type" value="Genomic_DNA"/>
</dbReference>
<protein>
    <submittedName>
        <fullName evidence="1">Uncharacterized protein</fullName>
    </submittedName>
</protein>
<gene>
    <name evidence="1" type="ORF">AWB69_03451</name>
</gene>
<evidence type="ECO:0000313" key="1">
    <source>
        <dbReference type="EMBL" id="SAL36260.1"/>
    </source>
</evidence>
<dbReference type="AlphaFoldDB" id="A0A158GXQ6"/>
<name>A0A158GXQ6_9BURK</name>
<dbReference type="Proteomes" id="UP000054683">
    <property type="component" value="Unassembled WGS sequence"/>
</dbReference>
<organism evidence="1 2">
    <name type="scientific">Caballeronia udeis</name>
    <dbReference type="NCBI Taxonomy" id="1232866"/>
    <lineage>
        <taxon>Bacteria</taxon>
        <taxon>Pseudomonadati</taxon>
        <taxon>Pseudomonadota</taxon>
        <taxon>Betaproteobacteria</taxon>
        <taxon>Burkholderiales</taxon>
        <taxon>Burkholderiaceae</taxon>
        <taxon>Caballeronia</taxon>
    </lineage>
</organism>
<accession>A0A158GXQ6</accession>
<reference evidence="1 2" key="1">
    <citation type="submission" date="2016-01" db="EMBL/GenBank/DDBJ databases">
        <authorList>
            <person name="Oliw E.H."/>
        </authorList>
    </citation>
    <scope>NUCLEOTIDE SEQUENCE [LARGE SCALE GENOMIC DNA]</scope>
    <source>
        <strain evidence="1">LMG 27134</strain>
    </source>
</reference>
<proteinExistence type="predicted"/>
<sequence>MLERPAEIKALFRHSLVPVRSPGFVRQDAGGRIAGPQQIVVDLEVLSVEARITIQARLGKYNAKVVLSRRLMTSTLPRCDSMMDFTIARPRPVFFADPCLDALTR</sequence>